<dbReference type="EC" id="3.2.1.51" evidence="3"/>
<dbReference type="InterPro" id="IPR017853">
    <property type="entry name" value="GH"/>
</dbReference>
<dbReference type="InterPro" id="IPR031919">
    <property type="entry name" value="Fucosidase_C"/>
</dbReference>
<feature type="domain" description="Alpha-L-fucosidase C-terminal" evidence="8">
    <location>
        <begin position="399"/>
        <end position="478"/>
    </location>
</feature>
<gene>
    <name evidence="9" type="ORF">Q4Q39_20095</name>
</gene>
<keyword evidence="10" id="KW-1185">Reference proteome</keyword>
<dbReference type="PANTHER" id="PTHR10030">
    <property type="entry name" value="ALPHA-L-FUCOSIDASE"/>
    <property type="match status" value="1"/>
</dbReference>
<dbReference type="SMART" id="SM00812">
    <property type="entry name" value="Alpha_L_fucos"/>
    <property type="match status" value="1"/>
</dbReference>
<evidence type="ECO:0000256" key="2">
    <source>
        <dbReference type="ARBA" id="ARBA00007951"/>
    </source>
</evidence>
<dbReference type="RefSeq" id="WP_303284382.1">
    <property type="nucleotide sequence ID" value="NZ_BAABCZ010000007.1"/>
</dbReference>
<dbReference type="Gene3D" id="2.60.40.1180">
    <property type="entry name" value="Golgi alpha-mannosidase II"/>
    <property type="match status" value="1"/>
</dbReference>
<evidence type="ECO:0000256" key="4">
    <source>
        <dbReference type="ARBA" id="ARBA00022729"/>
    </source>
</evidence>
<dbReference type="EMBL" id="JAUOEM010000010">
    <property type="protein sequence ID" value="MDO5989713.1"/>
    <property type="molecule type" value="Genomic_DNA"/>
</dbReference>
<dbReference type="PRINTS" id="PR00741">
    <property type="entry name" value="GLHYDRLASE29"/>
</dbReference>
<organism evidence="9 10">
    <name type="scientific">Flavivirga amylovorans</name>
    <dbReference type="NCBI Taxonomy" id="870486"/>
    <lineage>
        <taxon>Bacteria</taxon>
        <taxon>Pseudomonadati</taxon>
        <taxon>Bacteroidota</taxon>
        <taxon>Flavobacteriia</taxon>
        <taxon>Flavobacteriales</taxon>
        <taxon>Flavobacteriaceae</taxon>
        <taxon>Flavivirga</taxon>
    </lineage>
</organism>
<dbReference type="InterPro" id="IPR000933">
    <property type="entry name" value="Glyco_hydro_29"/>
</dbReference>
<dbReference type="Proteomes" id="UP001176891">
    <property type="component" value="Unassembled WGS sequence"/>
</dbReference>
<dbReference type="PANTHER" id="PTHR10030:SF37">
    <property type="entry name" value="ALPHA-L-FUCOSIDASE-RELATED"/>
    <property type="match status" value="1"/>
</dbReference>
<dbReference type="Pfam" id="PF16757">
    <property type="entry name" value="Fucosidase_C"/>
    <property type="match status" value="1"/>
</dbReference>
<evidence type="ECO:0000259" key="8">
    <source>
        <dbReference type="Pfam" id="PF16757"/>
    </source>
</evidence>
<reference evidence="9" key="1">
    <citation type="submission" date="2023-07" db="EMBL/GenBank/DDBJ databases">
        <title>Two novel species in the genus Flavivirga.</title>
        <authorList>
            <person name="Kwon K."/>
        </authorList>
    </citation>
    <scope>NUCLEOTIDE SEQUENCE</scope>
    <source>
        <strain evidence="9">KACC 14157</strain>
    </source>
</reference>
<accession>A0ABT8X6T4</accession>
<evidence type="ECO:0000256" key="3">
    <source>
        <dbReference type="ARBA" id="ARBA00012662"/>
    </source>
</evidence>
<comment type="similarity">
    <text evidence="2">Belongs to the glycosyl hydrolase 29 family.</text>
</comment>
<keyword evidence="4" id="KW-0732">Signal</keyword>
<keyword evidence="6" id="KW-0326">Glycosidase</keyword>
<name>A0ABT8X6T4_9FLAO</name>
<dbReference type="InterPro" id="IPR013780">
    <property type="entry name" value="Glyco_hydro_b"/>
</dbReference>
<evidence type="ECO:0000259" key="7">
    <source>
        <dbReference type="Pfam" id="PF01120"/>
    </source>
</evidence>
<dbReference type="Gene3D" id="3.20.20.80">
    <property type="entry name" value="Glycosidases"/>
    <property type="match status" value="1"/>
</dbReference>
<proteinExistence type="inferred from homology"/>
<keyword evidence="5" id="KW-0378">Hydrolase</keyword>
<dbReference type="SUPFAM" id="SSF51445">
    <property type="entry name" value="(Trans)glycosidases"/>
    <property type="match status" value="1"/>
</dbReference>
<protein>
    <recommendedName>
        <fullName evidence="3">alpha-L-fucosidase</fullName>
        <ecNumber evidence="3">3.2.1.51</ecNumber>
    </recommendedName>
</protein>
<dbReference type="InterPro" id="IPR057739">
    <property type="entry name" value="Glyco_hydro_29_N"/>
</dbReference>
<sequence length="627" mass="72762">MKFRTLFITTIFLLLIFNGNSQKKNDPYSKGWDELTQHKIPEWFRDAKFGIYAHLGVYCVPGYESEWYPRYMYTKGHKVQKYHEEKYGKISEFGYHDFIPMFKLKNFNAKEWAKLYKRSGAKFAGPVAEHHDGFSMWDSKVNRWNAKDMGPKRDVVGELTKAIRKEGMKVITSFHHGFNLENYYATVEGTHTANPEYGDLYGKFENEEEGYERWLAKLEEVIDKYKPDQIWFDWGLRAIPMEYRRKFASYYYSKEKEWDKELIITRKLDQFPDGVGVLDYEGGSARDLTPYLWQTDQSTGGHIWSWRDGIHIRSTRSVLHELVKVVSKNGILLLNICPDADGSIPGGQKEMLYEIGDWLGVNGEAIYGTRPWRVAGEGPDLFGKYGYYMFHSTARQKSNMNVRFTQKDGNLYAICLNWPGEGFTFDKIQVKKHSEKSKITLLGHGNVDYTVDGEDLTINPLSIKEKDMSFKDAYVLKFEGFDLEADPFSKHEVLHLNANNATTTGQIIVRKGSKKKDGSYERNRLYHWSNPRDKAFWLVNVKVPGKYIVRGELATRFRAARMILDNGEDTLKFSTIPSDKYGEGFVKDYGVINFSKTGIQKVELRLEDFDNFPGIQAFWQLELAPLD</sequence>
<comment type="caution">
    <text evidence="9">The sequence shown here is derived from an EMBL/GenBank/DDBJ whole genome shotgun (WGS) entry which is preliminary data.</text>
</comment>
<dbReference type="Pfam" id="PF01120">
    <property type="entry name" value="Alpha_L_fucos"/>
    <property type="match status" value="1"/>
</dbReference>
<feature type="domain" description="Glycoside hydrolase family 29 N-terminal" evidence="7">
    <location>
        <begin position="18"/>
        <end position="364"/>
    </location>
</feature>
<evidence type="ECO:0000256" key="5">
    <source>
        <dbReference type="ARBA" id="ARBA00022801"/>
    </source>
</evidence>
<evidence type="ECO:0000256" key="1">
    <source>
        <dbReference type="ARBA" id="ARBA00004071"/>
    </source>
</evidence>
<evidence type="ECO:0000313" key="9">
    <source>
        <dbReference type="EMBL" id="MDO5989713.1"/>
    </source>
</evidence>
<comment type="function">
    <text evidence="1">Alpha-L-fucosidase is responsible for hydrolyzing the alpha-1,6-linked fucose joined to the reducing-end N-acetylglucosamine of the carbohydrate moieties of glycoproteins.</text>
</comment>
<dbReference type="InterPro" id="IPR016286">
    <property type="entry name" value="FUC_metazoa-typ"/>
</dbReference>
<evidence type="ECO:0000256" key="6">
    <source>
        <dbReference type="ARBA" id="ARBA00023295"/>
    </source>
</evidence>
<evidence type="ECO:0000313" key="10">
    <source>
        <dbReference type="Proteomes" id="UP001176891"/>
    </source>
</evidence>